<dbReference type="PANTHER" id="PTHR43405:SF1">
    <property type="entry name" value="GLYCOSYL HYDROLASE DIGH"/>
    <property type="match status" value="1"/>
</dbReference>
<keyword evidence="4" id="KW-1185">Reference proteome</keyword>
<dbReference type="SUPFAM" id="SSF51445">
    <property type="entry name" value="(Trans)glycosidases"/>
    <property type="match status" value="1"/>
</dbReference>
<organism evidence="3 4">
    <name type="scientific">Ktedonobacter robiniae</name>
    <dbReference type="NCBI Taxonomy" id="2778365"/>
    <lineage>
        <taxon>Bacteria</taxon>
        <taxon>Bacillati</taxon>
        <taxon>Chloroflexota</taxon>
        <taxon>Ktedonobacteria</taxon>
        <taxon>Ktedonobacterales</taxon>
        <taxon>Ktedonobacteraceae</taxon>
        <taxon>Ktedonobacter</taxon>
    </lineage>
</organism>
<proteinExistence type="predicted"/>
<evidence type="ECO:0000313" key="3">
    <source>
        <dbReference type="EMBL" id="GHO60243.1"/>
    </source>
</evidence>
<evidence type="ECO:0000313" key="4">
    <source>
        <dbReference type="Proteomes" id="UP000654345"/>
    </source>
</evidence>
<dbReference type="Gene3D" id="3.20.20.80">
    <property type="entry name" value="Glycosidases"/>
    <property type="match status" value="1"/>
</dbReference>
<dbReference type="InterPro" id="IPR052177">
    <property type="entry name" value="Divisome_Glycosyl_Hydrolase"/>
</dbReference>
<dbReference type="Proteomes" id="UP000654345">
    <property type="component" value="Unassembled WGS sequence"/>
</dbReference>
<protein>
    <recommendedName>
        <fullName evidence="2">Glycosyl hydrolase-like 10 domain-containing protein</fullName>
    </recommendedName>
</protein>
<reference evidence="3 4" key="1">
    <citation type="journal article" date="2021" name="Int. J. Syst. Evol. Microbiol.">
        <title>Reticulibacter mediterranei gen. nov., sp. nov., within the new family Reticulibacteraceae fam. nov., and Ktedonospora formicarum gen. nov., sp. nov., Ktedonobacter robiniae sp. nov., Dictyobacter formicarum sp. nov. and Dictyobacter arantiisoli sp. nov., belonging to the class Ktedonobacteria.</title>
        <authorList>
            <person name="Yabe S."/>
            <person name="Zheng Y."/>
            <person name="Wang C.M."/>
            <person name="Sakai Y."/>
            <person name="Abe K."/>
            <person name="Yokota A."/>
            <person name="Donadio S."/>
            <person name="Cavaletti L."/>
            <person name="Monciardini P."/>
        </authorList>
    </citation>
    <scope>NUCLEOTIDE SEQUENCE [LARGE SCALE GENOMIC DNA]</scope>
    <source>
        <strain evidence="3 4">SOSP1-30</strain>
    </source>
</reference>
<dbReference type="InterPro" id="IPR013783">
    <property type="entry name" value="Ig-like_fold"/>
</dbReference>
<name>A0ABQ3V5Q7_9CHLR</name>
<dbReference type="SUPFAM" id="SSF49265">
    <property type="entry name" value="Fibronectin type III"/>
    <property type="match status" value="1"/>
</dbReference>
<dbReference type="PANTHER" id="PTHR43405">
    <property type="entry name" value="GLYCOSYL HYDROLASE DIGH"/>
    <property type="match status" value="1"/>
</dbReference>
<dbReference type="Pfam" id="PF02638">
    <property type="entry name" value="GHL10"/>
    <property type="match status" value="1"/>
</dbReference>
<comment type="caution">
    <text evidence="3">The sequence shown here is derived from an EMBL/GenBank/DDBJ whole genome shotgun (WGS) entry which is preliminary data.</text>
</comment>
<dbReference type="EMBL" id="BNJG01000004">
    <property type="protein sequence ID" value="GHO60243.1"/>
    <property type="molecule type" value="Genomic_DNA"/>
</dbReference>
<evidence type="ECO:0000259" key="2">
    <source>
        <dbReference type="Pfam" id="PF02638"/>
    </source>
</evidence>
<keyword evidence="1" id="KW-0732">Signal</keyword>
<dbReference type="InterPro" id="IPR003790">
    <property type="entry name" value="GHL10"/>
</dbReference>
<evidence type="ECO:0000256" key="1">
    <source>
        <dbReference type="ARBA" id="ARBA00022729"/>
    </source>
</evidence>
<dbReference type="InterPro" id="IPR017853">
    <property type="entry name" value="GH"/>
</dbReference>
<dbReference type="RefSeq" id="WP_201376402.1">
    <property type="nucleotide sequence ID" value="NZ_BNJG01000004.1"/>
</dbReference>
<accession>A0ABQ3V5Q7</accession>
<feature type="domain" description="Glycosyl hydrolase-like 10" evidence="2">
    <location>
        <begin position="61"/>
        <end position="374"/>
    </location>
</feature>
<dbReference type="InterPro" id="IPR036116">
    <property type="entry name" value="FN3_sf"/>
</dbReference>
<gene>
    <name evidence="3" type="primary">yngK</name>
    <name evidence="3" type="ORF">KSB_87180</name>
</gene>
<dbReference type="Gene3D" id="2.60.40.10">
    <property type="entry name" value="Immunoglobulins"/>
    <property type="match status" value="1"/>
</dbReference>
<sequence>MRLALKRLHHLGKHLSIGVLICTLMTLGIVPGTASAHETTQTATTASYALSSTGTNSPKRQLRAAWIATVTNIDWPSQPGLPATTQQQEYLTHLDELQQMNMNAVVVQVKPTADAFYPSQYGPWSQYLTGVQGRDPGYDPLAFMVNETHKRNIEFHAWFNPYRVSMQGDINQLVANHPARLHPDWVISYGGKLYYNPGIPEAREFVVQSILEVVRNYDVDGIHLDDYFYPYKVGTQDFPDDATYQQYGAARFANKDDWRRDNVNQMIQELSSGIKQIKPYVKFGISPFGVWRNASVDPTGSDTTAGQTNYDTLYADTRTWIKNNWLDYIAPQIYWNIGFAPAAYDKLVSWWVNEVAGTHVQLYIGQATYKIGTSSPTNWLNPDEMPNQLALNLQYPQVQGSIFFSLKDLNANLLGFKDRLVNDIYKQKALVPTMPWLDSTAPDPVILLPGGPKQDSASLRWLDLPHNTTAYYVIYRFDGKVVPTQADFDNSANILTTLRKLQDSTQQQFVDTSAQSDHTYTYYVTAVDRLHNESQLSHGRSITLV</sequence>